<keyword evidence="7 9" id="KW-0808">Transferase</keyword>
<keyword evidence="11" id="KW-1133">Transmembrane helix</keyword>
<evidence type="ECO:0000256" key="5">
    <source>
        <dbReference type="ARBA" id="ARBA00013211"/>
    </source>
</evidence>
<evidence type="ECO:0000256" key="1">
    <source>
        <dbReference type="ARBA" id="ARBA00001141"/>
    </source>
</evidence>
<dbReference type="NCBIfam" id="TIGR00530">
    <property type="entry name" value="AGP_acyltrn"/>
    <property type="match status" value="1"/>
</dbReference>
<evidence type="ECO:0000256" key="8">
    <source>
        <dbReference type="ARBA" id="ARBA00023315"/>
    </source>
</evidence>
<name>A0A932A7H2_9BACT</name>
<evidence type="ECO:0000256" key="4">
    <source>
        <dbReference type="ARBA" id="ARBA00008655"/>
    </source>
</evidence>
<comment type="catalytic activity">
    <reaction evidence="1 9">
        <text>a 1-acyl-sn-glycero-3-phosphate + an acyl-CoA = a 1,2-diacyl-sn-glycero-3-phosphate + CoA</text>
        <dbReference type="Rhea" id="RHEA:19709"/>
        <dbReference type="ChEBI" id="CHEBI:57287"/>
        <dbReference type="ChEBI" id="CHEBI:57970"/>
        <dbReference type="ChEBI" id="CHEBI:58342"/>
        <dbReference type="ChEBI" id="CHEBI:58608"/>
        <dbReference type="EC" id="2.3.1.51"/>
    </reaction>
</comment>
<dbReference type="Pfam" id="PF01553">
    <property type="entry name" value="Acyltransferase"/>
    <property type="match status" value="1"/>
</dbReference>
<keyword evidence="9" id="KW-0444">Lipid biosynthesis</keyword>
<dbReference type="CDD" id="cd07989">
    <property type="entry name" value="LPLAT_AGPAT-like"/>
    <property type="match status" value="1"/>
</dbReference>
<evidence type="ECO:0000256" key="9">
    <source>
        <dbReference type="RuleBase" id="RU361267"/>
    </source>
</evidence>
<dbReference type="EC" id="2.3.1.51" evidence="5 9"/>
<dbReference type="EMBL" id="JACPNR010000006">
    <property type="protein sequence ID" value="MBI2678125.1"/>
    <property type="molecule type" value="Genomic_DNA"/>
</dbReference>
<evidence type="ECO:0000256" key="2">
    <source>
        <dbReference type="ARBA" id="ARBA00004728"/>
    </source>
</evidence>
<dbReference type="Proteomes" id="UP000779809">
    <property type="component" value="Unassembled WGS sequence"/>
</dbReference>
<evidence type="ECO:0000313" key="13">
    <source>
        <dbReference type="EMBL" id="MBI2678125.1"/>
    </source>
</evidence>
<evidence type="ECO:0000256" key="10">
    <source>
        <dbReference type="SAM" id="MobiDB-lite"/>
    </source>
</evidence>
<evidence type="ECO:0000256" key="7">
    <source>
        <dbReference type="ARBA" id="ARBA00022679"/>
    </source>
</evidence>
<keyword evidence="11" id="KW-0812">Transmembrane</keyword>
<comment type="domain">
    <text evidence="9">The HXXXXD motif is essential for acyltransferase activity and may constitute the binding site for the phosphate moiety of the glycerol-3-phosphate.</text>
</comment>
<comment type="pathway">
    <text evidence="2">Phospholipid metabolism; CDP-diacylglycerol biosynthesis; CDP-diacylglycerol from sn-glycerol 3-phosphate: step 2/3.</text>
</comment>
<dbReference type="SUPFAM" id="SSF69593">
    <property type="entry name" value="Glycerol-3-phosphate (1)-acyltransferase"/>
    <property type="match status" value="1"/>
</dbReference>
<gene>
    <name evidence="13" type="ORF">HYX28_05040</name>
</gene>
<evidence type="ECO:0000259" key="12">
    <source>
        <dbReference type="SMART" id="SM00563"/>
    </source>
</evidence>
<accession>A0A932A7H2</accession>
<keyword evidence="9" id="KW-0443">Lipid metabolism</keyword>
<dbReference type="GO" id="GO:0006654">
    <property type="term" value="P:phosphatidic acid biosynthetic process"/>
    <property type="evidence" value="ECO:0007669"/>
    <property type="project" value="TreeGrafter"/>
</dbReference>
<dbReference type="GO" id="GO:0003841">
    <property type="term" value="F:1-acylglycerol-3-phosphate O-acyltransferase activity"/>
    <property type="evidence" value="ECO:0007669"/>
    <property type="project" value="UniProtKB-UniRule"/>
</dbReference>
<keyword evidence="11" id="KW-0472">Membrane</keyword>
<protein>
    <recommendedName>
        <fullName evidence="6 9">1-acyl-sn-glycerol-3-phosphate acyltransferase</fullName>
        <ecNumber evidence="5 9">2.3.1.51</ecNumber>
    </recommendedName>
</protein>
<comment type="similarity">
    <text evidence="4 9">Belongs to the 1-acyl-sn-glycerol-3-phosphate acyltransferase family.</text>
</comment>
<dbReference type="InterPro" id="IPR004552">
    <property type="entry name" value="AGP_acyltrans"/>
</dbReference>
<evidence type="ECO:0000313" key="14">
    <source>
        <dbReference type="Proteomes" id="UP000779809"/>
    </source>
</evidence>
<proteinExistence type="inferred from homology"/>
<dbReference type="PANTHER" id="PTHR10434:SF11">
    <property type="entry name" value="1-ACYL-SN-GLYCEROL-3-PHOSPHATE ACYLTRANSFERASE"/>
    <property type="match status" value="1"/>
</dbReference>
<comment type="pathway">
    <text evidence="3">Lipid metabolism.</text>
</comment>
<organism evidence="13 14">
    <name type="scientific">Candidatus Korobacter versatilis</name>
    <dbReference type="NCBI Taxonomy" id="658062"/>
    <lineage>
        <taxon>Bacteria</taxon>
        <taxon>Pseudomonadati</taxon>
        <taxon>Acidobacteriota</taxon>
        <taxon>Terriglobia</taxon>
        <taxon>Terriglobales</taxon>
        <taxon>Candidatus Korobacteraceae</taxon>
        <taxon>Candidatus Korobacter</taxon>
    </lineage>
</organism>
<reference evidence="13" key="1">
    <citation type="submission" date="2020-07" db="EMBL/GenBank/DDBJ databases">
        <title>Huge and variable diversity of episymbiotic CPR bacteria and DPANN archaea in groundwater ecosystems.</title>
        <authorList>
            <person name="He C.Y."/>
            <person name="Keren R."/>
            <person name="Whittaker M."/>
            <person name="Farag I.F."/>
            <person name="Doudna J."/>
            <person name="Cate J.H.D."/>
            <person name="Banfield J.F."/>
        </authorList>
    </citation>
    <scope>NUCLEOTIDE SEQUENCE</scope>
    <source>
        <strain evidence="13">NC_groundwater_580_Pr5_B-0.1um_64_19</strain>
    </source>
</reference>
<evidence type="ECO:0000256" key="6">
    <source>
        <dbReference type="ARBA" id="ARBA00016139"/>
    </source>
</evidence>
<dbReference type="AlphaFoldDB" id="A0A932A7H2"/>
<dbReference type="PANTHER" id="PTHR10434">
    <property type="entry name" value="1-ACYL-SN-GLYCEROL-3-PHOSPHATE ACYLTRANSFERASE"/>
    <property type="match status" value="1"/>
</dbReference>
<keyword evidence="9" id="KW-0594">Phospholipid biosynthesis</keyword>
<feature type="transmembrane region" description="Helical" evidence="11">
    <location>
        <begin position="44"/>
        <end position="62"/>
    </location>
</feature>
<feature type="region of interest" description="Disordered" evidence="10">
    <location>
        <begin position="1"/>
        <end position="24"/>
    </location>
</feature>
<dbReference type="GO" id="GO:0016020">
    <property type="term" value="C:membrane"/>
    <property type="evidence" value="ECO:0007669"/>
    <property type="project" value="InterPro"/>
</dbReference>
<evidence type="ECO:0000256" key="11">
    <source>
        <dbReference type="SAM" id="Phobius"/>
    </source>
</evidence>
<comment type="caution">
    <text evidence="13">The sequence shown here is derived from an EMBL/GenBank/DDBJ whole genome shotgun (WGS) entry which is preliminary data.</text>
</comment>
<dbReference type="InterPro" id="IPR002123">
    <property type="entry name" value="Plipid/glycerol_acylTrfase"/>
</dbReference>
<keyword evidence="8 9" id="KW-0012">Acyltransferase</keyword>
<keyword evidence="9" id="KW-1208">Phospholipid metabolism</keyword>
<dbReference type="SMART" id="SM00563">
    <property type="entry name" value="PlsC"/>
    <property type="match status" value="1"/>
</dbReference>
<sequence>MKSSSPDHPITGSPGPTADSARPVARPGGTLSYLRSILVLNNLIYAYTIVLGAISLVASVFARTGRTQHRLARIWSWLILQTAMVRVAVAGRERVDIAKPHLYAFNHASAMDIPVLYVHLPFQFRIIAKHELFKYPFLGWHLRRSGQIPIDRDNAHASFRSLRNAVAGLKAGMPLVVFPEGGRTATGELQPFLPGAFYVAIKAQVEVVPCAIVGTYDVLPINTFHIHPGPVEVVFGEPIATTGLTLHDMDRLSERVRVATAGLLEDRSGGR</sequence>
<feature type="domain" description="Phospholipid/glycerol acyltransferase" evidence="12">
    <location>
        <begin position="101"/>
        <end position="215"/>
    </location>
</feature>
<evidence type="ECO:0000256" key="3">
    <source>
        <dbReference type="ARBA" id="ARBA00005189"/>
    </source>
</evidence>